<feature type="domain" description="CYTH" evidence="5">
    <location>
        <begin position="400"/>
        <end position="623"/>
    </location>
</feature>
<dbReference type="GO" id="GO:0010032">
    <property type="term" value="P:meiotic chromosome condensation"/>
    <property type="evidence" value="ECO:0007669"/>
    <property type="project" value="TreeGrafter"/>
</dbReference>
<evidence type="ECO:0000313" key="7">
    <source>
        <dbReference type="Proteomes" id="UP000007754"/>
    </source>
</evidence>
<evidence type="ECO:0000256" key="4">
    <source>
        <dbReference type="SAM" id="MobiDB-lite"/>
    </source>
</evidence>
<evidence type="ECO:0000259" key="5">
    <source>
        <dbReference type="SMART" id="SM01118"/>
    </source>
</evidence>
<dbReference type="InterPro" id="IPR009378">
    <property type="entry name" value="H2_N"/>
</dbReference>
<evidence type="ECO:0000256" key="1">
    <source>
        <dbReference type="ARBA" id="ARBA00016903"/>
    </source>
</evidence>
<dbReference type="AlphaFoldDB" id="A0A674HLI8"/>
<evidence type="ECO:0000313" key="6">
    <source>
        <dbReference type="Ensembl" id="ENSTGUP00000035502.1"/>
    </source>
</evidence>
<dbReference type="GO" id="GO:0005634">
    <property type="term" value="C:nucleus"/>
    <property type="evidence" value="ECO:0007669"/>
    <property type="project" value="TreeGrafter"/>
</dbReference>
<gene>
    <name evidence="6" type="primary">NCAPH2</name>
</gene>
<dbReference type="PANTHER" id="PTHR14324:SF3">
    <property type="entry name" value="CONDENSIN-2 COMPLEX SUBUNIT H2"/>
    <property type="match status" value="1"/>
</dbReference>
<dbReference type="GO" id="GO:0000796">
    <property type="term" value="C:condensin complex"/>
    <property type="evidence" value="ECO:0007669"/>
    <property type="project" value="TreeGrafter"/>
</dbReference>
<dbReference type="InterPro" id="IPR031719">
    <property type="entry name" value="H2_M"/>
</dbReference>
<evidence type="ECO:0000256" key="3">
    <source>
        <dbReference type="ARBA" id="ARBA00030479"/>
    </source>
</evidence>
<dbReference type="Pfam" id="PF06278">
    <property type="entry name" value="CNDH2_N"/>
    <property type="match status" value="1"/>
</dbReference>
<reference evidence="6" key="1">
    <citation type="submission" date="2025-08" db="UniProtKB">
        <authorList>
            <consortium name="Ensembl"/>
        </authorList>
    </citation>
    <scope>IDENTIFICATION</scope>
</reference>
<organism evidence="6 7">
    <name type="scientific">Taeniopygia guttata</name>
    <name type="common">Zebra finch</name>
    <name type="synonym">Poephila guttata</name>
    <dbReference type="NCBI Taxonomy" id="59729"/>
    <lineage>
        <taxon>Eukaryota</taxon>
        <taxon>Metazoa</taxon>
        <taxon>Chordata</taxon>
        <taxon>Craniata</taxon>
        <taxon>Vertebrata</taxon>
        <taxon>Euteleostomi</taxon>
        <taxon>Archelosauria</taxon>
        <taxon>Archosauria</taxon>
        <taxon>Dinosauria</taxon>
        <taxon>Saurischia</taxon>
        <taxon>Theropoda</taxon>
        <taxon>Coelurosauria</taxon>
        <taxon>Aves</taxon>
        <taxon>Neognathae</taxon>
        <taxon>Neoaves</taxon>
        <taxon>Telluraves</taxon>
        <taxon>Australaves</taxon>
        <taxon>Passeriformes</taxon>
        <taxon>Passeroidea</taxon>
        <taxon>Estrildidae</taxon>
        <taxon>Estrildinae</taxon>
        <taxon>Taeniopygia</taxon>
    </lineage>
</organism>
<evidence type="ECO:0000256" key="2">
    <source>
        <dbReference type="ARBA" id="ARBA00023067"/>
    </source>
</evidence>
<dbReference type="GO" id="GO:0051306">
    <property type="term" value="P:mitotic sister chromatid separation"/>
    <property type="evidence" value="ECO:0007669"/>
    <property type="project" value="TreeGrafter"/>
</dbReference>
<accession>A0A674HLI8</accession>
<dbReference type="InterPro" id="IPR008173">
    <property type="entry name" value="Adenylyl_cyclase_CyaB"/>
</dbReference>
<dbReference type="Pfam" id="PF01928">
    <property type="entry name" value="CYTH"/>
    <property type="match status" value="1"/>
</dbReference>
<feature type="region of interest" description="Disordered" evidence="4">
    <location>
        <begin position="417"/>
        <end position="484"/>
    </location>
</feature>
<dbReference type="GeneTree" id="ENSGT00390000014443"/>
<dbReference type="GO" id="GO:0003682">
    <property type="term" value="F:chromatin binding"/>
    <property type="evidence" value="ECO:0007669"/>
    <property type="project" value="TreeGrafter"/>
</dbReference>
<keyword evidence="2" id="KW-0226">DNA condensation</keyword>
<reference evidence="6" key="2">
    <citation type="submission" date="2025-09" db="UniProtKB">
        <authorList>
            <consortium name="Ensembl"/>
        </authorList>
    </citation>
    <scope>IDENTIFICATION</scope>
</reference>
<dbReference type="InterPro" id="IPR033469">
    <property type="entry name" value="CYTH-like_dom_sf"/>
</dbReference>
<dbReference type="CDD" id="cd07890">
    <property type="entry name" value="CYTH-like_AC_IV-like"/>
    <property type="match status" value="1"/>
</dbReference>
<dbReference type="InterPro" id="IPR023577">
    <property type="entry name" value="CYTH_domain"/>
</dbReference>
<dbReference type="Ensembl" id="ENSTGUT00000030035.1">
    <property type="protein sequence ID" value="ENSTGUP00000035502.1"/>
    <property type="gene ID" value="ENSTGUG00000024475.1"/>
</dbReference>
<proteinExistence type="predicted"/>
<dbReference type="Pfam" id="PF16869">
    <property type="entry name" value="CNDH2_M"/>
    <property type="match status" value="1"/>
</dbReference>
<sequence length="641" mass="70598">MEEVDSRFQHLLQPIRDLTKNWEVDVAAQLGEYLEELDQICISFDNGKTTMNFMEAALLIQGSACIYSRKVEYLYMLVCQTLDCISNKQREKLPTSLGTDGRDADATFTDEQEEFLSLDDIPETSQASVDIRRGQQPAAVNIVPLTPMALVPPEEGEKKDNPLLSRRGEVLASRRDFRMNTSTPHASGAFLLELSGLSPTHPQQEQRLATATAAPGCGPAERPSAGTALVRALSFCEEAGAAEPDDDDVPGTLGNDMEVTPAPNEHIEAQRSTPRTRGYILRERPPCQEPGYLSKEEPNPWQSLDPFGESEEKPFRRGRPFLVPHGLDDMVGGKRKRKGPRKLQDFTRWFSAAYNNVTEGRKSRRKGPTFADLEVLYWRQFKERLAAQRKLQSQRARLREREAVLRAALRRRAVSTDCAGTGHGAPRDCPGTRLGAPRDCPGTGPGSDEGQEPPQECPGTGHGAPRECPGTGQEPPQDCPGTGQVLLQTDTFFHVPRGRLKLRRTQDGRGELIFYERPDRAGPKLSLFSTSPTADPEGLQAVLSQSLGVLGTVRKERLLLLLGQTRLHLDRVEGLGDFLELEVVLRPEQSEQDGQRLAQELLRDLGVAESDLVPGAYLDLLLALGDSGDSGDSAPCQGQRG</sequence>
<dbReference type="InterPro" id="IPR031739">
    <property type="entry name" value="Ncaph2"/>
</dbReference>
<protein>
    <recommendedName>
        <fullName evidence="1">Condensin-2 complex subunit H2</fullName>
    </recommendedName>
    <alternativeName>
        <fullName evidence="3">Non-SMC condensin II complex subunit H2</fullName>
    </alternativeName>
</protein>
<dbReference type="SMART" id="SM01118">
    <property type="entry name" value="CYTH"/>
    <property type="match status" value="1"/>
</dbReference>
<dbReference type="PANTHER" id="PTHR14324">
    <property type="entry name" value="CONDENSIN-2 COMPLEX SUBUNIT H2"/>
    <property type="match status" value="1"/>
</dbReference>
<keyword evidence="7" id="KW-1185">Reference proteome</keyword>
<dbReference type="Gene3D" id="2.40.320.10">
    <property type="entry name" value="Hypothetical Protein Pfu-838710-001"/>
    <property type="match status" value="1"/>
</dbReference>
<dbReference type="Proteomes" id="UP000007754">
    <property type="component" value="Unplaced"/>
</dbReference>
<feature type="region of interest" description="Disordered" evidence="4">
    <location>
        <begin position="284"/>
        <end position="321"/>
    </location>
</feature>
<dbReference type="SUPFAM" id="SSF55154">
    <property type="entry name" value="CYTH-like phosphatases"/>
    <property type="match status" value="1"/>
</dbReference>
<dbReference type="GO" id="GO:0016462">
    <property type="term" value="F:pyrophosphatase activity"/>
    <property type="evidence" value="ECO:0007669"/>
    <property type="project" value="UniProtKB-ARBA"/>
</dbReference>
<name>A0A674HLI8_TAEGU</name>